<evidence type="ECO:0000313" key="3">
    <source>
        <dbReference type="Proteomes" id="UP000237000"/>
    </source>
</evidence>
<dbReference type="Proteomes" id="UP000237000">
    <property type="component" value="Unassembled WGS sequence"/>
</dbReference>
<name>A0A2P5FZP1_TREOI</name>
<dbReference type="AlphaFoldDB" id="A0A2P5FZP1"/>
<comment type="caution">
    <text evidence="2">The sequence shown here is derived from an EMBL/GenBank/DDBJ whole genome shotgun (WGS) entry which is preliminary data.</text>
</comment>
<evidence type="ECO:0000313" key="2">
    <source>
        <dbReference type="EMBL" id="POO03237.1"/>
    </source>
</evidence>
<evidence type="ECO:0000256" key="1">
    <source>
        <dbReference type="SAM" id="MobiDB-lite"/>
    </source>
</evidence>
<accession>A0A2P5FZP1</accession>
<feature type="compositionally biased region" description="Pro residues" evidence="1">
    <location>
        <begin position="183"/>
        <end position="193"/>
    </location>
</feature>
<proteinExistence type="predicted"/>
<dbReference type="OrthoDB" id="10391826at2759"/>
<sequence length="193" mass="21252">MLYKIAQTNWFPRKHTSSVGEAHAKFIYALGTDKPVDLAKWMFNAIVASGQSEATIRILPYPNFIQALINSYSPDVFMNKAPMNLLTQLTMKTFQSHCESAQSITVATALLVSKELKSLGLKPNSWIAQFEQMMAAKMADIENLLQTVITHFQIPRTAYSTVVPDDSTAPTLTPVTTQGEPVQPVPTAPNAPL</sequence>
<protein>
    <submittedName>
        <fullName evidence="2">Uncharacterized protein</fullName>
    </submittedName>
</protein>
<organism evidence="2 3">
    <name type="scientific">Trema orientale</name>
    <name type="common">Charcoal tree</name>
    <name type="synonym">Celtis orientalis</name>
    <dbReference type="NCBI Taxonomy" id="63057"/>
    <lineage>
        <taxon>Eukaryota</taxon>
        <taxon>Viridiplantae</taxon>
        <taxon>Streptophyta</taxon>
        <taxon>Embryophyta</taxon>
        <taxon>Tracheophyta</taxon>
        <taxon>Spermatophyta</taxon>
        <taxon>Magnoliopsida</taxon>
        <taxon>eudicotyledons</taxon>
        <taxon>Gunneridae</taxon>
        <taxon>Pentapetalae</taxon>
        <taxon>rosids</taxon>
        <taxon>fabids</taxon>
        <taxon>Rosales</taxon>
        <taxon>Cannabaceae</taxon>
        <taxon>Trema</taxon>
    </lineage>
</organism>
<dbReference type="EMBL" id="JXTC01000003">
    <property type="protein sequence ID" value="POO03237.1"/>
    <property type="molecule type" value="Genomic_DNA"/>
</dbReference>
<reference evidence="3" key="1">
    <citation type="submission" date="2016-06" db="EMBL/GenBank/DDBJ databases">
        <title>Parallel loss of symbiosis genes in relatives of nitrogen-fixing non-legume Parasponia.</title>
        <authorList>
            <person name="Van Velzen R."/>
            <person name="Holmer R."/>
            <person name="Bu F."/>
            <person name="Rutten L."/>
            <person name="Van Zeijl A."/>
            <person name="Liu W."/>
            <person name="Santuari L."/>
            <person name="Cao Q."/>
            <person name="Sharma T."/>
            <person name="Shen D."/>
            <person name="Roswanjaya Y."/>
            <person name="Wardhani T."/>
            <person name="Kalhor M.S."/>
            <person name="Jansen J."/>
            <person name="Van den Hoogen J."/>
            <person name="Gungor B."/>
            <person name="Hartog M."/>
            <person name="Hontelez J."/>
            <person name="Verver J."/>
            <person name="Yang W.-C."/>
            <person name="Schijlen E."/>
            <person name="Repin R."/>
            <person name="Schilthuizen M."/>
            <person name="Schranz E."/>
            <person name="Heidstra R."/>
            <person name="Miyata K."/>
            <person name="Fedorova E."/>
            <person name="Kohlen W."/>
            <person name="Bisseling T."/>
            <person name="Smit S."/>
            <person name="Geurts R."/>
        </authorList>
    </citation>
    <scope>NUCLEOTIDE SEQUENCE [LARGE SCALE GENOMIC DNA]</scope>
    <source>
        <strain evidence="3">cv. RG33-2</strain>
    </source>
</reference>
<feature type="compositionally biased region" description="Polar residues" evidence="1">
    <location>
        <begin position="168"/>
        <end position="180"/>
    </location>
</feature>
<dbReference type="InParanoid" id="A0A2P5FZP1"/>
<feature type="region of interest" description="Disordered" evidence="1">
    <location>
        <begin position="163"/>
        <end position="193"/>
    </location>
</feature>
<keyword evidence="3" id="KW-1185">Reference proteome</keyword>
<gene>
    <name evidence="2" type="ORF">TorRG33x02_012980</name>
</gene>